<proteinExistence type="predicted"/>
<feature type="region of interest" description="Disordered" evidence="1">
    <location>
        <begin position="1"/>
        <end position="27"/>
    </location>
</feature>
<organism evidence="2 3">
    <name type="scientific">Trifolium medium</name>
    <dbReference type="NCBI Taxonomy" id="97028"/>
    <lineage>
        <taxon>Eukaryota</taxon>
        <taxon>Viridiplantae</taxon>
        <taxon>Streptophyta</taxon>
        <taxon>Embryophyta</taxon>
        <taxon>Tracheophyta</taxon>
        <taxon>Spermatophyta</taxon>
        <taxon>Magnoliopsida</taxon>
        <taxon>eudicotyledons</taxon>
        <taxon>Gunneridae</taxon>
        <taxon>Pentapetalae</taxon>
        <taxon>rosids</taxon>
        <taxon>fabids</taxon>
        <taxon>Fabales</taxon>
        <taxon>Fabaceae</taxon>
        <taxon>Papilionoideae</taxon>
        <taxon>50 kb inversion clade</taxon>
        <taxon>NPAAA clade</taxon>
        <taxon>Hologalegina</taxon>
        <taxon>IRL clade</taxon>
        <taxon>Trifolieae</taxon>
        <taxon>Trifolium</taxon>
    </lineage>
</organism>
<evidence type="ECO:0000256" key="1">
    <source>
        <dbReference type="SAM" id="MobiDB-lite"/>
    </source>
</evidence>
<sequence length="27" mass="3075">MLVAESTGRNKNWYSGKRGQGRSYSKN</sequence>
<dbReference type="EMBL" id="LXQA010590828">
    <property type="protein sequence ID" value="MCI60954.1"/>
    <property type="molecule type" value="Genomic_DNA"/>
</dbReference>
<comment type="caution">
    <text evidence="2">The sequence shown here is derived from an EMBL/GenBank/DDBJ whole genome shotgun (WGS) entry which is preliminary data.</text>
</comment>
<protein>
    <submittedName>
        <fullName evidence="2">Uncharacterized protein</fullName>
    </submittedName>
</protein>
<evidence type="ECO:0000313" key="2">
    <source>
        <dbReference type="EMBL" id="MCI60954.1"/>
    </source>
</evidence>
<feature type="non-terminal residue" evidence="2">
    <location>
        <position position="27"/>
    </location>
</feature>
<keyword evidence="3" id="KW-1185">Reference proteome</keyword>
<accession>A0A392TK27</accession>
<dbReference type="AlphaFoldDB" id="A0A392TK27"/>
<reference evidence="2 3" key="1">
    <citation type="journal article" date="2018" name="Front. Plant Sci.">
        <title>Red Clover (Trifolium pratense) and Zigzag Clover (T. medium) - A Picture of Genomic Similarities and Differences.</title>
        <authorList>
            <person name="Dluhosova J."/>
            <person name="Istvanek J."/>
            <person name="Nedelnik J."/>
            <person name="Repkova J."/>
        </authorList>
    </citation>
    <scope>NUCLEOTIDE SEQUENCE [LARGE SCALE GENOMIC DNA]</scope>
    <source>
        <strain evidence="3">cv. 10/8</strain>
        <tissue evidence="2">Leaf</tissue>
    </source>
</reference>
<dbReference type="Proteomes" id="UP000265520">
    <property type="component" value="Unassembled WGS sequence"/>
</dbReference>
<evidence type="ECO:0000313" key="3">
    <source>
        <dbReference type="Proteomes" id="UP000265520"/>
    </source>
</evidence>
<name>A0A392TK27_9FABA</name>